<proteinExistence type="predicted"/>
<dbReference type="Gene3D" id="3.30.70.100">
    <property type="match status" value="1"/>
</dbReference>
<gene>
    <name evidence="2" type="ORF">LOKO_00199</name>
</gene>
<organism evidence="2 3">
    <name type="scientific">Halomonas chromatireducens</name>
    <dbReference type="NCBI Taxonomy" id="507626"/>
    <lineage>
        <taxon>Bacteria</taxon>
        <taxon>Pseudomonadati</taxon>
        <taxon>Pseudomonadota</taxon>
        <taxon>Gammaproteobacteria</taxon>
        <taxon>Oceanospirillales</taxon>
        <taxon>Halomonadaceae</taxon>
        <taxon>Halomonas</taxon>
    </lineage>
</organism>
<sequence>MSQKIYCTARFLPKPGKEKAVFKALQALEPNSHREDACLLYTVTRQIDSPFAQGDSFPIVFHEIWANREAFEAHCQRREIQQFFRDQVESPDGDIEAANVCVYTDEPVDFDAPIATR</sequence>
<keyword evidence="2" id="KW-0503">Monooxygenase</keyword>
<dbReference type="GO" id="GO:0004497">
    <property type="term" value="F:monooxygenase activity"/>
    <property type="evidence" value="ECO:0007669"/>
    <property type="project" value="UniProtKB-KW"/>
</dbReference>
<evidence type="ECO:0000313" key="3">
    <source>
        <dbReference type="Proteomes" id="UP000063387"/>
    </source>
</evidence>
<protein>
    <submittedName>
        <fullName evidence="2">Antibiotic biosynthesis monooxygenase</fullName>
    </submittedName>
</protein>
<dbReference type="EMBL" id="CP014226">
    <property type="protein sequence ID" value="AMC99296.1"/>
    <property type="molecule type" value="Genomic_DNA"/>
</dbReference>
<evidence type="ECO:0000313" key="2">
    <source>
        <dbReference type="EMBL" id="AMC99296.1"/>
    </source>
</evidence>
<dbReference type="OrthoDB" id="6912333at2"/>
<dbReference type="Proteomes" id="UP000063387">
    <property type="component" value="Chromosome"/>
</dbReference>
<dbReference type="AlphaFoldDB" id="A0A0X8HAY9"/>
<dbReference type="SUPFAM" id="SSF54909">
    <property type="entry name" value="Dimeric alpha+beta barrel"/>
    <property type="match status" value="1"/>
</dbReference>
<evidence type="ECO:0000259" key="1">
    <source>
        <dbReference type="PROSITE" id="PS51725"/>
    </source>
</evidence>
<dbReference type="PROSITE" id="PS51725">
    <property type="entry name" value="ABM"/>
    <property type="match status" value="1"/>
</dbReference>
<dbReference type="InterPro" id="IPR011008">
    <property type="entry name" value="Dimeric_a/b-barrel"/>
</dbReference>
<dbReference type="PATRIC" id="fig|507626.3.peg.194"/>
<keyword evidence="2" id="KW-0560">Oxidoreductase</keyword>
<accession>A0A0X8HAY9</accession>
<name>A0A0X8HAY9_9GAMM</name>
<keyword evidence="3" id="KW-1185">Reference proteome</keyword>
<reference evidence="2 3" key="1">
    <citation type="journal article" date="2016" name="Genome Announc.">
        <title>Draft Genome Sequence of 'Halomonas chromatireducens' Strain AGD 8-3, a Haloalkaliphilic Chromate- and Selenite-Reducing Gammaproteobacterium.</title>
        <authorList>
            <person name="Sharko F.S."/>
            <person name="Shapovalova A.A."/>
            <person name="Tsygankova S.V."/>
            <person name="Komova A.V."/>
            <person name="Boulygina E.S."/>
            <person name="Teslyuk A.B."/>
            <person name="Gotovtsev P.M."/>
            <person name="Namsaraev Z.B."/>
            <person name="Khijniak T.V."/>
            <person name="Nedoluzhko A.V."/>
            <person name="Vasilov R.G."/>
        </authorList>
    </citation>
    <scope>NUCLEOTIDE SEQUENCE [LARGE SCALE GENOMIC DNA]</scope>
    <source>
        <strain evidence="2 3">AGD 8-3</strain>
    </source>
</reference>
<dbReference type="KEGG" id="hco:LOKO_00199"/>
<dbReference type="RefSeq" id="WP_066443841.1">
    <property type="nucleotide sequence ID" value="NZ_CP014226.1"/>
</dbReference>
<dbReference type="InterPro" id="IPR007138">
    <property type="entry name" value="ABM_dom"/>
</dbReference>
<reference evidence="2 3" key="2">
    <citation type="submission" date="2016-02" db="EMBL/GenBank/DDBJ databases">
        <authorList>
            <person name="Wen L."/>
            <person name="He K."/>
            <person name="Yang H."/>
        </authorList>
    </citation>
    <scope>NUCLEOTIDE SEQUENCE [LARGE SCALE GENOMIC DNA]</scope>
    <source>
        <strain evidence="2 3">AGD 8-3</strain>
    </source>
</reference>
<dbReference type="STRING" id="507626.LOKO_00199"/>
<feature type="domain" description="ABM" evidence="1">
    <location>
        <begin position="5"/>
        <end position="103"/>
    </location>
</feature>
<dbReference type="Pfam" id="PF03992">
    <property type="entry name" value="ABM"/>
    <property type="match status" value="1"/>
</dbReference>